<feature type="repeat" description="RCC1" evidence="2">
    <location>
        <begin position="828"/>
        <end position="879"/>
    </location>
</feature>
<feature type="repeat" description="RCC1" evidence="2">
    <location>
        <begin position="1001"/>
        <end position="1053"/>
    </location>
</feature>
<dbReference type="PANTHER" id="PTHR22870">
    <property type="entry name" value="REGULATOR OF CHROMOSOME CONDENSATION"/>
    <property type="match status" value="1"/>
</dbReference>
<feature type="domain" description="RCC1-like" evidence="3">
    <location>
        <begin position="788"/>
        <end position="1094"/>
    </location>
</feature>
<evidence type="ECO:0000256" key="1">
    <source>
        <dbReference type="ARBA" id="ARBA00022737"/>
    </source>
</evidence>
<accession>A0AAD9QMF3</accession>
<dbReference type="Proteomes" id="UP001249851">
    <property type="component" value="Unassembled WGS sequence"/>
</dbReference>
<dbReference type="PROSITE" id="PS50012">
    <property type="entry name" value="RCC1_3"/>
    <property type="match status" value="5"/>
</dbReference>
<dbReference type="Pfam" id="PF25390">
    <property type="entry name" value="WD40_RLD"/>
    <property type="match status" value="1"/>
</dbReference>
<evidence type="ECO:0000313" key="5">
    <source>
        <dbReference type="Proteomes" id="UP001249851"/>
    </source>
</evidence>
<feature type="repeat" description="RCC1" evidence="2">
    <location>
        <begin position="1054"/>
        <end position="1138"/>
    </location>
</feature>
<dbReference type="InterPro" id="IPR009091">
    <property type="entry name" value="RCC1/BLIP-II"/>
</dbReference>
<dbReference type="PANTHER" id="PTHR22870:SF466">
    <property type="entry name" value="ANKYRIN REPEAT-CONTAINING PROTEIN"/>
    <property type="match status" value="1"/>
</dbReference>
<evidence type="ECO:0000256" key="2">
    <source>
        <dbReference type="PROSITE-ProRule" id="PRU00235"/>
    </source>
</evidence>
<keyword evidence="4" id="KW-0675">Receptor</keyword>
<keyword evidence="1" id="KW-0677">Repeat</keyword>
<dbReference type="Pfam" id="PF00415">
    <property type="entry name" value="RCC1"/>
    <property type="match status" value="1"/>
</dbReference>
<feature type="repeat" description="RCC1" evidence="2">
    <location>
        <begin position="880"/>
        <end position="931"/>
    </location>
</feature>
<gene>
    <name evidence="4" type="ORF">P5673_012949</name>
</gene>
<dbReference type="InterPro" id="IPR051210">
    <property type="entry name" value="Ub_ligase/GEF_domain"/>
</dbReference>
<proteinExistence type="predicted"/>
<evidence type="ECO:0000313" key="4">
    <source>
        <dbReference type="EMBL" id="KAK2563933.1"/>
    </source>
</evidence>
<dbReference type="EMBL" id="JARQWQ010000024">
    <property type="protein sequence ID" value="KAK2563933.1"/>
    <property type="molecule type" value="Genomic_DNA"/>
</dbReference>
<sequence>MKKASRSPAARSQSCDTLTPALVFELFELVAVLRVRPRLTEQCSKDGMKRLPSIQQVACHEDRKYNLIVLLCNNGSLLLKTEENGKSPVIKQVSWFQNPAKSIRAITLDPSGSWLMCACMDASLYIVPVAGMVMLGEILFVDLRLKVTVASVEAKESITSLKLMQDKQHETTALLINTVSGDTVQMQLEYKSMHKTSIDQLRSSSFSVTTSMAVAMGYEALSKRTIPMESSSSGSTQFSVQYARNQVFIGAHNKVTDILEIYDIDNENLPMFVYQLPPGTTLLCVQSSQLAETSVSVPKGHQKMESSIIQTFLLPAGEKLVGMFQHSEAVESVVMDSNIGNNSAGVLQSVDGVFLVTSSGLYCCQPKTSPEKLFLELAVNSTDTSAADILAITSGLDVNKLYEMAGDEALMSKNYKRALELYHLSKCPFEKQVSQFAKHERVADILGYLRQVLSKHGDVHTAERKQLSNLTLVCFIQQVLNNSGDAIKYSELSDAFSQFLNDNFDYDEVTALEQLAAYGLKGFMFDLAKARGLMERALEILAQKGQFHLSLELQTKLASRGFTDIVSRSAKGAFIQCMDPCDAVAFLLSKVLYDQPHHSCNRFLVDESRIVNIPHKENTRGPLQFVREYVQEDKKQPVLEDLIELFLCSLLVLNHKRDQKLDVLTRTAAINCIYGGQDIPDNGKKRESSVEFLCRPVRLSCGQLHTAVVSSSGDVYTWGKSQRGRLGHGDLIEEEGKSFPFRVEILHMHKCILGDRLNMDSYLISNWSLLLGHLSFHILPLTTEQLMNLGQGDTQQQTRPVYVTELSDKKCIAVACGHYHSLALSVDHRVWSWGWGVHGQLGVGSIEDVLLPTHIAGVDEFEITQLAAGYSHSAVLSAKGQVFTFGGGLYGQLGLGTNCKQVVPQLVESLAKERVYLICCGSFETLAVTEGQKIFNWGRSPHFFRFYMRQEHRAKRSTQANVPMSSLSHRLLPVKIDCLFSSRINDVCCGNCHYLVLLESGQLYSWGFNDYGQLGLGNKMDSPMTPRLIHKLANKHIMSISVGAECSAVMDAAGLVYVWGRADSGQLGLEFSSIGANRKEVSLPCQITSLPPLNRRASESSEHSQKFEGFYDVDLKWDLPKLSSIGKAVLHVVFLPEEQFQFAKVSRYLMLIFFYESPSEEHCLDIEDYLAAAVIYETIGEWPQVLGYSLMFLGDCLTASSSYHESKDDVTSAALDMMHHVIRKFTDGQVDGEQSTQQTIWLLQEMLNFWLKNGLSSERLESFVLEYVGILGYPLSLLLFRDRHFSPTSEQNHNEALTMFSASFLKNVVTHVVNQLQEEEMGEEYASDLQSVLAMVHSPTEISTLDDKSSLQQPFAQLDAGIQKREFHAAQSHMWQEILDNIKKDLDRHPCIALSTTAAATVASAAVSQQRGWREGDSVSEFQHDVVLFTCNHHFPRVYFQEFILPEFQQRMSELTLELKHTTKLLLKYYNMEEGCLPAACPICVYNSIRIEQFELLVEQNVSAENVQARPWDI</sequence>
<reference evidence="4" key="2">
    <citation type="journal article" date="2023" name="Science">
        <title>Genomic signatures of disease resistance in endangered staghorn corals.</title>
        <authorList>
            <person name="Vollmer S.V."/>
            <person name="Selwyn J.D."/>
            <person name="Despard B.A."/>
            <person name="Roesel C.L."/>
        </authorList>
    </citation>
    <scope>NUCLEOTIDE SEQUENCE</scope>
    <source>
        <strain evidence="4">K2</strain>
    </source>
</reference>
<reference evidence="4" key="1">
    <citation type="journal article" date="2023" name="G3 (Bethesda)">
        <title>Whole genome assembly and annotation of the endangered Caribbean coral Acropora cervicornis.</title>
        <authorList>
            <person name="Selwyn J.D."/>
            <person name="Vollmer S.V."/>
        </authorList>
    </citation>
    <scope>NUCLEOTIDE SEQUENCE</scope>
    <source>
        <strain evidence="4">K2</strain>
    </source>
</reference>
<dbReference type="InterPro" id="IPR058923">
    <property type="entry name" value="RCC1-like_dom"/>
</dbReference>
<dbReference type="Gene3D" id="2.130.10.30">
    <property type="entry name" value="Regulator of chromosome condensation 1/beta-lactamase-inhibitor protein II"/>
    <property type="match status" value="3"/>
</dbReference>
<organism evidence="4 5">
    <name type="scientific">Acropora cervicornis</name>
    <name type="common">Staghorn coral</name>
    <dbReference type="NCBI Taxonomy" id="6130"/>
    <lineage>
        <taxon>Eukaryota</taxon>
        <taxon>Metazoa</taxon>
        <taxon>Cnidaria</taxon>
        <taxon>Anthozoa</taxon>
        <taxon>Hexacorallia</taxon>
        <taxon>Scleractinia</taxon>
        <taxon>Astrocoeniina</taxon>
        <taxon>Acroporidae</taxon>
        <taxon>Acropora</taxon>
    </lineage>
</organism>
<comment type="caution">
    <text evidence="4">The sequence shown here is derived from an EMBL/GenBank/DDBJ whole genome shotgun (WGS) entry which is preliminary data.</text>
</comment>
<evidence type="ECO:0000259" key="3">
    <source>
        <dbReference type="Pfam" id="PF25390"/>
    </source>
</evidence>
<keyword evidence="5" id="KW-1185">Reference proteome</keyword>
<dbReference type="SUPFAM" id="SSF50985">
    <property type="entry name" value="RCC1/BLIP-II"/>
    <property type="match status" value="1"/>
</dbReference>
<dbReference type="PROSITE" id="PS00626">
    <property type="entry name" value="RCC1_2"/>
    <property type="match status" value="3"/>
</dbReference>
<feature type="repeat" description="RCC1" evidence="2">
    <location>
        <begin position="713"/>
        <end position="827"/>
    </location>
</feature>
<dbReference type="PRINTS" id="PR00633">
    <property type="entry name" value="RCCNDNSATION"/>
</dbReference>
<protein>
    <submittedName>
        <fullName evidence="4">Ultraviolet-B receptor UVR8</fullName>
    </submittedName>
</protein>
<name>A0AAD9QMF3_ACRCE</name>
<dbReference type="InterPro" id="IPR000408">
    <property type="entry name" value="Reg_chr_condens"/>
</dbReference>